<keyword evidence="1" id="KW-0472">Membrane</keyword>
<evidence type="ECO:0000256" key="1">
    <source>
        <dbReference type="SAM" id="Phobius"/>
    </source>
</evidence>
<feature type="transmembrane region" description="Helical" evidence="1">
    <location>
        <begin position="48"/>
        <end position="66"/>
    </location>
</feature>
<protein>
    <submittedName>
        <fullName evidence="3">Uncharacterized protein</fullName>
    </submittedName>
</protein>
<sequence>MFFLLAENYAIDYVTGSAMCLTGIIFLKKIASKKWPGFLNIPWYKTDLPIYGALFGLALSLLGILSKINGGSAAIAFALPASLGTALYDYAKIVHEEDKGK</sequence>
<dbReference type="RefSeq" id="WP_179713544.1">
    <property type="nucleotide sequence ID" value="NZ_JACCAS010000002.1"/>
</dbReference>
<evidence type="ECO:0000313" key="4">
    <source>
        <dbReference type="Proteomes" id="UP000540929"/>
    </source>
</evidence>
<reference evidence="4 5" key="1">
    <citation type="submission" date="2020-07" db="EMBL/GenBank/DDBJ databases">
        <title>Exploring microbial biodiversity for novel pathways involved in the catabolism of aromatic compounds derived from lignin.</title>
        <authorList>
            <person name="Elkins J."/>
        </authorList>
    </citation>
    <scope>NUCLEOTIDE SEQUENCE [LARGE SCALE GENOMIC DNA]</scope>
    <source>
        <strain evidence="2 5">H2C3B</strain>
        <strain evidence="3 4">H2C3C</strain>
    </source>
</reference>
<keyword evidence="1" id="KW-1133">Transmembrane helix</keyword>
<evidence type="ECO:0000313" key="3">
    <source>
        <dbReference type="EMBL" id="NYH27747.1"/>
    </source>
</evidence>
<accession>A0A7Y9WVD9</accession>
<evidence type="ECO:0000313" key="2">
    <source>
        <dbReference type="EMBL" id="NYH16947.1"/>
    </source>
</evidence>
<keyword evidence="4" id="KW-1185">Reference proteome</keyword>
<evidence type="ECO:0000313" key="5">
    <source>
        <dbReference type="Proteomes" id="UP000572540"/>
    </source>
</evidence>
<comment type="caution">
    <text evidence="3">The sequence shown here is derived from an EMBL/GenBank/DDBJ whole genome shotgun (WGS) entry which is preliminary data.</text>
</comment>
<dbReference type="Proteomes" id="UP000572540">
    <property type="component" value="Unassembled WGS sequence"/>
</dbReference>
<gene>
    <name evidence="3" type="ORF">GGD40_007318</name>
    <name evidence="2" type="ORF">GGD41_004175</name>
</gene>
<keyword evidence="1" id="KW-0812">Transmembrane</keyword>
<feature type="transmembrane region" description="Helical" evidence="1">
    <location>
        <begin position="6"/>
        <end position="27"/>
    </location>
</feature>
<name>A0A7Y9WVD9_9BURK</name>
<dbReference type="EMBL" id="JACCAU010000001">
    <property type="protein sequence ID" value="NYH16947.1"/>
    <property type="molecule type" value="Genomic_DNA"/>
</dbReference>
<organism evidence="3 4">
    <name type="scientific">Paraburkholderia bryophila</name>
    <dbReference type="NCBI Taxonomy" id="420952"/>
    <lineage>
        <taxon>Bacteria</taxon>
        <taxon>Pseudomonadati</taxon>
        <taxon>Pseudomonadota</taxon>
        <taxon>Betaproteobacteria</taxon>
        <taxon>Burkholderiales</taxon>
        <taxon>Burkholderiaceae</taxon>
        <taxon>Paraburkholderia</taxon>
    </lineage>
</organism>
<dbReference type="EMBL" id="JACCAS010000002">
    <property type="protein sequence ID" value="NYH27747.1"/>
    <property type="molecule type" value="Genomic_DNA"/>
</dbReference>
<dbReference type="Proteomes" id="UP000540929">
    <property type="component" value="Unassembled WGS sequence"/>
</dbReference>
<proteinExistence type="predicted"/>
<dbReference type="AlphaFoldDB" id="A0A7Y9WVD9"/>